<name>A0ABD5UW42_9EURY</name>
<dbReference type="Proteomes" id="UP001596296">
    <property type="component" value="Unassembled WGS sequence"/>
</dbReference>
<sequence>MIETESGMGTAMTLPPELQSPRAKLVYLYLRTNERATVGEMADSLGMKKISLYSILKTLRKREFVAQRGEEYRLT</sequence>
<protein>
    <submittedName>
        <fullName evidence="1">TrmB family transcriptional regulator</fullName>
    </submittedName>
</protein>
<evidence type="ECO:0000313" key="2">
    <source>
        <dbReference type="Proteomes" id="UP001596296"/>
    </source>
</evidence>
<dbReference type="EMBL" id="JBHSXL010000003">
    <property type="protein sequence ID" value="MFC6891567.1"/>
    <property type="molecule type" value="Genomic_DNA"/>
</dbReference>
<dbReference type="InterPro" id="IPR036390">
    <property type="entry name" value="WH_DNA-bd_sf"/>
</dbReference>
<reference evidence="1 2" key="1">
    <citation type="journal article" date="2019" name="Int. J. Syst. Evol. Microbiol.">
        <title>The Global Catalogue of Microorganisms (GCM) 10K type strain sequencing project: providing services to taxonomists for standard genome sequencing and annotation.</title>
        <authorList>
            <consortium name="The Broad Institute Genomics Platform"/>
            <consortium name="The Broad Institute Genome Sequencing Center for Infectious Disease"/>
            <person name="Wu L."/>
            <person name="Ma J."/>
        </authorList>
    </citation>
    <scope>NUCLEOTIDE SEQUENCE [LARGE SCALE GENOMIC DNA]</scope>
    <source>
        <strain evidence="1 2">SKJ47</strain>
    </source>
</reference>
<dbReference type="AlphaFoldDB" id="A0ABD5UW42"/>
<dbReference type="RefSeq" id="WP_379740033.1">
    <property type="nucleotide sequence ID" value="NZ_JBHSVN010000001.1"/>
</dbReference>
<organism evidence="1 2">
    <name type="scientific">Halopenitus salinus</name>
    <dbReference type="NCBI Taxonomy" id="1198295"/>
    <lineage>
        <taxon>Archaea</taxon>
        <taxon>Methanobacteriati</taxon>
        <taxon>Methanobacteriota</taxon>
        <taxon>Stenosarchaea group</taxon>
        <taxon>Halobacteria</taxon>
        <taxon>Halobacteriales</taxon>
        <taxon>Haloferacaceae</taxon>
        <taxon>Halopenitus</taxon>
    </lineage>
</organism>
<proteinExistence type="predicted"/>
<evidence type="ECO:0000313" key="1">
    <source>
        <dbReference type="EMBL" id="MFC6891567.1"/>
    </source>
</evidence>
<gene>
    <name evidence="1" type="ORF">ACFQE9_02900</name>
</gene>
<dbReference type="Gene3D" id="1.10.10.10">
    <property type="entry name" value="Winged helix-like DNA-binding domain superfamily/Winged helix DNA-binding domain"/>
    <property type="match status" value="1"/>
</dbReference>
<accession>A0ABD5UW42</accession>
<dbReference type="SUPFAM" id="SSF46785">
    <property type="entry name" value="Winged helix' DNA-binding domain"/>
    <property type="match status" value="1"/>
</dbReference>
<comment type="caution">
    <text evidence="1">The sequence shown here is derived from an EMBL/GenBank/DDBJ whole genome shotgun (WGS) entry which is preliminary data.</text>
</comment>
<keyword evidence="2" id="KW-1185">Reference proteome</keyword>
<dbReference type="InterPro" id="IPR036388">
    <property type="entry name" value="WH-like_DNA-bd_sf"/>
</dbReference>